<protein>
    <submittedName>
        <fullName evidence="1">Uncharacterized protein</fullName>
    </submittedName>
</protein>
<sequence>MAKTNGMISGLFSGMLGKEVVFRNLGDRTIACAAPGPRTKKASKAQLKNENMFRMGNRFATAVLQDPDLKAAYARAVKTRQTPHSRAVQDYCNPPVVTDVAGHHYKGKPGDIIEIRATDDFHVAKVFVEIRDAEGNKLESGYAVVQPFGTVWHYTVTAPNELFAGSRITAWAVDIPGNEGSLEVLL</sequence>
<dbReference type="EMBL" id="BBWV01000001">
    <property type="protein sequence ID" value="GAO41380.1"/>
    <property type="molecule type" value="Genomic_DNA"/>
</dbReference>
<dbReference type="OrthoDB" id="880927at2"/>
<dbReference type="Proteomes" id="UP000033121">
    <property type="component" value="Unassembled WGS sequence"/>
</dbReference>
<keyword evidence="2" id="KW-1185">Reference proteome</keyword>
<organism evidence="1 2">
    <name type="scientific">Flavihumibacter petaseus NBRC 106054</name>
    <dbReference type="NCBI Taxonomy" id="1220578"/>
    <lineage>
        <taxon>Bacteria</taxon>
        <taxon>Pseudomonadati</taxon>
        <taxon>Bacteroidota</taxon>
        <taxon>Chitinophagia</taxon>
        <taxon>Chitinophagales</taxon>
        <taxon>Chitinophagaceae</taxon>
        <taxon>Flavihumibacter</taxon>
    </lineage>
</organism>
<accession>A0A0E9MWA2</accession>
<proteinExistence type="predicted"/>
<evidence type="ECO:0000313" key="1">
    <source>
        <dbReference type="EMBL" id="GAO41380.1"/>
    </source>
</evidence>
<dbReference type="AlphaFoldDB" id="A0A0E9MWA2"/>
<comment type="caution">
    <text evidence="1">The sequence shown here is derived from an EMBL/GenBank/DDBJ whole genome shotgun (WGS) entry which is preliminary data.</text>
</comment>
<dbReference type="RefSeq" id="WP_052955447.1">
    <property type="nucleotide sequence ID" value="NZ_BBWV01000001.1"/>
</dbReference>
<reference evidence="1 2" key="1">
    <citation type="submission" date="2015-04" db="EMBL/GenBank/DDBJ databases">
        <title>Whole genome shotgun sequence of Flavihumibacter petaseus NBRC 106054.</title>
        <authorList>
            <person name="Miyazawa S."/>
            <person name="Hosoyama A."/>
            <person name="Hashimoto M."/>
            <person name="Noguchi M."/>
            <person name="Tsuchikane K."/>
            <person name="Ohji S."/>
            <person name="Yamazoe A."/>
            <person name="Ichikawa N."/>
            <person name="Kimura A."/>
            <person name="Fujita N."/>
        </authorList>
    </citation>
    <scope>NUCLEOTIDE SEQUENCE [LARGE SCALE GENOMIC DNA]</scope>
    <source>
        <strain evidence="1 2">NBRC 106054</strain>
    </source>
</reference>
<evidence type="ECO:0000313" key="2">
    <source>
        <dbReference type="Proteomes" id="UP000033121"/>
    </source>
</evidence>
<name>A0A0E9MWA2_9BACT</name>
<gene>
    <name evidence="1" type="ORF">FPE01S_01_03920</name>
</gene>